<keyword evidence="1" id="KW-0812">Transmembrane</keyword>
<dbReference type="EMBL" id="CP010519">
    <property type="protein sequence ID" value="AJE86445.1"/>
    <property type="molecule type" value="Genomic_DNA"/>
</dbReference>
<gene>
    <name evidence="2" type="ORF">SLNWT_6069</name>
</gene>
<evidence type="ECO:0000313" key="3">
    <source>
        <dbReference type="Proteomes" id="UP000031523"/>
    </source>
</evidence>
<dbReference type="AlphaFoldDB" id="A0A0B5F4C9"/>
<feature type="transmembrane region" description="Helical" evidence="1">
    <location>
        <begin position="20"/>
        <end position="39"/>
    </location>
</feature>
<dbReference type="KEGG" id="sals:SLNWT_6069"/>
<keyword evidence="1" id="KW-0472">Membrane</keyword>
<organism evidence="2 3">
    <name type="scientific">Streptomyces albus (strain ATCC 21838 / DSM 41398 / FERM P-419 / JCM 4703 / NBRC 107858)</name>
    <dbReference type="NCBI Taxonomy" id="1081613"/>
    <lineage>
        <taxon>Bacteria</taxon>
        <taxon>Bacillati</taxon>
        <taxon>Actinomycetota</taxon>
        <taxon>Actinomycetes</taxon>
        <taxon>Kitasatosporales</taxon>
        <taxon>Streptomycetaceae</taxon>
        <taxon>Streptomyces</taxon>
    </lineage>
</organism>
<keyword evidence="1" id="KW-1133">Transmembrane helix</keyword>
<evidence type="ECO:0000313" key="2">
    <source>
        <dbReference type="EMBL" id="AJE86445.1"/>
    </source>
</evidence>
<protein>
    <submittedName>
        <fullName evidence="2">Uncharacterized protein</fullName>
    </submittedName>
</protein>
<name>A0A0B5F4C9_STRA4</name>
<dbReference type="Proteomes" id="UP000031523">
    <property type="component" value="Chromosome"/>
</dbReference>
<reference evidence="2 3" key="1">
    <citation type="submission" date="2015-01" db="EMBL/GenBank/DDBJ databases">
        <title>Enhanced salinomycin production by adjusting the supply of polyketide extender units in Streptomyce albus DSM 41398.</title>
        <authorList>
            <person name="Lu C."/>
        </authorList>
    </citation>
    <scope>NUCLEOTIDE SEQUENCE [LARGE SCALE GENOMIC DNA]</scope>
    <source>
        <strain evidence="3">ATCC 21838 / DSM 41398 / FERM P-419 / JCM 4703 / NBRC 107858</strain>
    </source>
</reference>
<proteinExistence type="predicted"/>
<evidence type="ECO:0000256" key="1">
    <source>
        <dbReference type="SAM" id="Phobius"/>
    </source>
</evidence>
<accession>A0A0B5F4C9</accession>
<sequence length="69" mass="7313">MSAHTPARDQGQDRIEIQLPWWSIALPAVAFGALLLLLLNPAEAHAAGGTTALTQLLERLQEALASRGA</sequence>
<keyword evidence="3" id="KW-1185">Reference proteome</keyword>